<organism evidence="1 2">
    <name type="scientific">Austropuccinia psidii MF-1</name>
    <dbReference type="NCBI Taxonomy" id="1389203"/>
    <lineage>
        <taxon>Eukaryota</taxon>
        <taxon>Fungi</taxon>
        <taxon>Dikarya</taxon>
        <taxon>Basidiomycota</taxon>
        <taxon>Pucciniomycotina</taxon>
        <taxon>Pucciniomycetes</taxon>
        <taxon>Pucciniales</taxon>
        <taxon>Sphaerophragmiaceae</taxon>
        <taxon>Austropuccinia</taxon>
    </lineage>
</organism>
<reference evidence="1" key="1">
    <citation type="submission" date="2021-03" db="EMBL/GenBank/DDBJ databases">
        <title>Draft genome sequence of rust myrtle Austropuccinia psidii MF-1, a brazilian biotype.</title>
        <authorList>
            <person name="Quecine M.C."/>
            <person name="Pachon D.M.R."/>
            <person name="Bonatelli M.L."/>
            <person name="Correr F.H."/>
            <person name="Franceschini L.M."/>
            <person name="Leite T.F."/>
            <person name="Margarido G.R.A."/>
            <person name="Almeida C.A."/>
            <person name="Ferrarezi J.A."/>
            <person name="Labate C.A."/>
        </authorList>
    </citation>
    <scope>NUCLEOTIDE SEQUENCE</scope>
    <source>
        <strain evidence="1">MF-1</strain>
    </source>
</reference>
<dbReference type="Proteomes" id="UP000765509">
    <property type="component" value="Unassembled WGS sequence"/>
</dbReference>
<name>A0A9Q3JR58_9BASI</name>
<proteinExistence type="predicted"/>
<dbReference type="EMBL" id="AVOT02078846">
    <property type="protein sequence ID" value="MBW0566282.1"/>
    <property type="molecule type" value="Genomic_DNA"/>
</dbReference>
<accession>A0A9Q3JR58</accession>
<sequence length="140" mass="16700">MKEARQLKEWPTSTGEGENDHISFIKTIDMLQKDYAIPDKLITAILNSLCEKSPKRWYYGIRKTNGKNSWSWWKIETIIKWGNDAWRYKIENSFDNSFFESDKDKPLTSFLKQAERLNTLYPLTSQMIVHMKILKKFGWE</sequence>
<gene>
    <name evidence="1" type="ORF">O181_105997</name>
</gene>
<comment type="caution">
    <text evidence="1">The sequence shown here is derived from an EMBL/GenBank/DDBJ whole genome shotgun (WGS) entry which is preliminary data.</text>
</comment>
<evidence type="ECO:0000313" key="1">
    <source>
        <dbReference type="EMBL" id="MBW0566282.1"/>
    </source>
</evidence>
<keyword evidence="2" id="KW-1185">Reference proteome</keyword>
<evidence type="ECO:0000313" key="2">
    <source>
        <dbReference type="Proteomes" id="UP000765509"/>
    </source>
</evidence>
<dbReference type="OrthoDB" id="2507294at2759"/>
<protein>
    <submittedName>
        <fullName evidence="1">Uncharacterized protein</fullName>
    </submittedName>
</protein>
<dbReference type="AlphaFoldDB" id="A0A9Q3JR58"/>